<feature type="region of interest" description="Disordered" evidence="1">
    <location>
        <begin position="1"/>
        <end position="125"/>
    </location>
</feature>
<gene>
    <name evidence="2" type="ORF">g.2731</name>
</gene>
<feature type="compositionally biased region" description="Basic and acidic residues" evidence="1">
    <location>
        <begin position="1"/>
        <end position="23"/>
    </location>
</feature>
<dbReference type="EMBL" id="GDQN01006592">
    <property type="protein sequence ID" value="JAT84462.1"/>
    <property type="molecule type" value="Transcribed_RNA"/>
</dbReference>
<protein>
    <submittedName>
        <fullName evidence="2">Uncharacterized protein</fullName>
    </submittedName>
</protein>
<feature type="compositionally biased region" description="Basic and acidic residues" evidence="1">
    <location>
        <begin position="41"/>
        <end position="81"/>
    </location>
</feature>
<name>A0A1E1WBU1_PECGO</name>
<feature type="non-terminal residue" evidence="2">
    <location>
        <position position="1"/>
    </location>
</feature>
<dbReference type="AlphaFoldDB" id="A0A1E1WBU1"/>
<evidence type="ECO:0000256" key="1">
    <source>
        <dbReference type="SAM" id="MobiDB-lite"/>
    </source>
</evidence>
<dbReference type="OrthoDB" id="433755at2759"/>
<sequence>KRIRLKEDTEKQKKVRKETKQDDSEFVEEMDSDDEEEIAEENTKKQTHNEERHLTPKSETKASEDLQRESTIQRKKEKDETVNEGSPTKRVFGPMRPPENYVIPENYFDQETDRDLPEIEETDAL</sequence>
<evidence type="ECO:0000313" key="2">
    <source>
        <dbReference type="EMBL" id="JAT84462.1"/>
    </source>
</evidence>
<reference evidence="2" key="1">
    <citation type="submission" date="2015-09" db="EMBL/GenBank/DDBJ databases">
        <title>De novo assembly of Pectinophora gossypiella (Pink Bollworm) gut transcriptome.</title>
        <authorList>
            <person name="Tassone E.E."/>
        </authorList>
    </citation>
    <scope>NUCLEOTIDE SEQUENCE</scope>
</reference>
<accession>A0A1E1WBU1</accession>
<feature type="compositionally biased region" description="Acidic residues" evidence="1">
    <location>
        <begin position="24"/>
        <end position="40"/>
    </location>
</feature>
<organism evidence="2">
    <name type="scientific">Pectinophora gossypiella</name>
    <name type="common">Cotton pink bollworm</name>
    <name type="synonym">Depressaria gossypiella</name>
    <dbReference type="NCBI Taxonomy" id="13191"/>
    <lineage>
        <taxon>Eukaryota</taxon>
        <taxon>Metazoa</taxon>
        <taxon>Ecdysozoa</taxon>
        <taxon>Arthropoda</taxon>
        <taxon>Hexapoda</taxon>
        <taxon>Insecta</taxon>
        <taxon>Pterygota</taxon>
        <taxon>Neoptera</taxon>
        <taxon>Endopterygota</taxon>
        <taxon>Lepidoptera</taxon>
        <taxon>Glossata</taxon>
        <taxon>Ditrysia</taxon>
        <taxon>Gelechioidea</taxon>
        <taxon>Gelechiidae</taxon>
        <taxon>Apatetrinae</taxon>
        <taxon>Pectinophora</taxon>
    </lineage>
</organism>
<proteinExistence type="predicted"/>